<evidence type="ECO:0000313" key="5">
    <source>
        <dbReference type="EMBL" id="CTQ43966.1"/>
    </source>
</evidence>
<dbReference type="AlphaFoldDB" id="A0A0M6Y1H9"/>
<keyword evidence="3" id="KW-0443">Lipid metabolism</keyword>
<protein>
    <submittedName>
        <fullName evidence="5">Putative dienelactone hydrolase</fullName>
    </submittedName>
</protein>
<dbReference type="SUPFAM" id="SSF53474">
    <property type="entry name" value="alpha/beta-Hydrolases"/>
    <property type="match status" value="1"/>
</dbReference>
<evidence type="ECO:0000256" key="1">
    <source>
        <dbReference type="ARBA" id="ARBA00022801"/>
    </source>
</evidence>
<dbReference type="GO" id="GO:0016042">
    <property type="term" value="P:lipid catabolic process"/>
    <property type="evidence" value="ECO:0007669"/>
    <property type="project" value="UniProtKB-KW"/>
</dbReference>
<keyword evidence="4" id="KW-0732">Signal</keyword>
<reference evidence="6" key="1">
    <citation type="submission" date="2015-07" db="EMBL/GenBank/DDBJ databases">
        <authorList>
            <person name="Rodrigo-Torres Lidia"/>
            <person name="Arahal R.David."/>
        </authorList>
    </citation>
    <scope>NUCLEOTIDE SEQUENCE [LARGE SCALE GENOMIC DNA]</scope>
    <source>
        <strain evidence="6">CECT 4801</strain>
    </source>
</reference>
<sequence>MKIQSLFLPLVLTLAVTTPAKAQEPVGVREISVNSKARGEDLTVLVWYPAKPGGEAVLIGDDRIFEGTPTLADAARAEGMYPLIVLSHGSGASVEKMAWIASELAGEGFIVAGANHPGTTSGDSTPEDTPKLWQRTDDLATVIDELLADPDWSASIDRGNIGALGFSLGGAAVLESVGATASLKAYVDYCDTNPQMPDCKWFMGGRAFVDREEIKVEPFDLRTVDKVLFEQKSHDARIKSVIAVDPALAAAFQEQSFAGVGVPLHFLNLGVAGQIDVGVRSAHLAAAAPDADLDHIEDAVHFSFLPVCKQDAIAFMKSIGETDSLCTDGGGRSRAELHDQMAKMIVDAFRADLKAVN</sequence>
<dbReference type="EMBL" id="CXST01000001">
    <property type="protein sequence ID" value="CTQ43966.1"/>
    <property type="molecule type" value="Genomic_DNA"/>
</dbReference>
<dbReference type="GO" id="GO:0003847">
    <property type="term" value="F:1-alkyl-2-acetylglycerophosphocholine esterase activity"/>
    <property type="evidence" value="ECO:0007669"/>
    <property type="project" value="TreeGrafter"/>
</dbReference>
<evidence type="ECO:0000256" key="3">
    <source>
        <dbReference type="ARBA" id="ARBA00023098"/>
    </source>
</evidence>
<accession>A0A0M6Y1H9</accession>
<dbReference type="RefSeq" id="WP_055656252.1">
    <property type="nucleotide sequence ID" value="NZ_CXST01000001.1"/>
</dbReference>
<keyword evidence="1 5" id="KW-0378">Hydrolase</keyword>
<evidence type="ECO:0000256" key="4">
    <source>
        <dbReference type="SAM" id="SignalP"/>
    </source>
</evidence>
<dbReference type="Gene3D" id="3.40.50.1820">
    <property type="entry name" value="alpha/beta hydrolase"/>
    <property type="match status" value="1"/>
</dbReference>
<dbReference type="Pfam" id="PF03403">
    <property type="entry name" value="PAF-AH_p_II"/>
    <property type="match status" value="1"/>
</dbReference>
<feature type="signal peptide" evidence="4">
    <location>
        <begin position="1"/>
        <end position="22"/>
    </location>
</feature>
<dbReference type="PIRSF" id="PIRSF031982">
    <property type="entry name" value="UCP031982_abhydr"/>
    <property type="match status" value="1"/>
</dbReference>
<evidence type="ECO:0000313" key="6">
    <source>
        <dbReference type="Proteomes" id="UP000048926"/>
    </source>
</evidence>
<dbReference type="InterPro" id="IPR016986">
    <property type="entry name" value="UCP031982_abhydr"/>
</dbReference>
<proteinExistence type="predicted"/>
<name>A0A0M6Y1H9_9HYPH</name>
<organism evidence="5 6">
    <name type="scientific">Roseibium aggregatum</name>
    <dbReference type="NCBI Taxonomy" id="187304"/>
    <lineage>
        <taxon>Bacteria</taxon>
        <taxon>Pseudomonadati</taxon>
        <taxon>Pseudomonadota</taxon>
        <taxon>Alphaproteobacteria</taxon>
        <taxon>Hyphomicrobiales</taxon>
        <taxon>Stappiaceae</taxon>
        <taxon>Roseibium</taxon>
    </lineage>
</organism>
<feature type="chain" id="PRO_5005807470" evidence="4">
    <location>
        <begin position="23"/>
        <end position="357"/>
    </location>
</feature>
<dbReference type="Proteomes" id="UP000048926">
    <property type="component" value="Unassembled WGS sequence"/>
</dbReference>
<dbReference type="OrthoDB" id="9814760at2"/>
<dbReference type="PANTHER" id="PTHR10272:SF0">
    <property type="entry name" value="PLATELET-ACTIVATING FACTOR ACETYLHYDROLASE"/>
    <property type="match status" value="1"/>
</dbReference>
<keyword evidence="2" id="KW-0442">Lipid degradation</keyword>
<dbReference type="InterPro" id="IPR029058">
    <property type="entry name" value="AB_hydrolase_fold"/>
</dbReference>
<dbReference type="PANTHER" id="PTHR10272">
    <property type="entry name" value="PLATELET-ACTIVATING FACTOR ACETYLHYDROLASE"/>
    <property type="match status" value="1"/>
</dbReference>
<keyword evidence="6" id="KW-1185">Reference proteome</keyword>
<evidence type="ECO:0000256" key="2">
    <source>
        <dbReference type="ARBA" id="ARBA00022963"/>
    </source>
</evidence>
<gene>
    <name evidence="5" type="ORF">LAL4801_02408</name>
</gene>